<accession>A0A0N5C2Q2</accession>
<evidence type="ECO:0000313" key="2">
    <source>
        <dbReference type="WBParaSite" id="SPAL_0001226100.1"/>
    </source>
</evidence>
<proteinExistence type="predicted"/>
<protein>
    <submittedName>
        <fullName evidence="2">LRR domain containing protein</fullName>
    </submittedName>
</protein>
<reference evidence="2" key="1">
    <citation type="submission" date="2017-02" db="UniProtKB">
        <authorList>
            <consortium name="WormBaseParasite"/>
        </authorList>
    </citation>
    <scope>IDENTIFICATION</scope>
</reference>
<name>A0A0N5C2Q2_STREA</name>
<dbReference type="WBParaSite" id="SPAL_0001226100.1">
    <property type="protein sequence ID" value="SPAL_0001226100.1"/>
    <property type="gene ID" value="SPAL_0001226100"/>
</dbReference>
<evidence type="ECO:0000313" key="1">
    <source>
        <dbReference type="Proteomes" id="UP000046392"/>
    </source>
</evidence>
<keyword evidence="1" id="KW-1185">Reference proteome</keyword>
<dbReference type="AlphaFoldDB" id="A0A0N5C2Q2"/>
<organism evidence="1 2">
    <name type="scientific">Strongyloides papillosus</name>
    <name type="common">Intestinal threadworm</name>
    <dbReference type="NCBI Taxonomy" id="174720"/>
    <lineage>
        <taxon>Eukaryota</taxon>
        <taxon>Metazoa</taxon>
        <taxon>Ecdysozoa</taxon>
        <taxon>Nematoda</taxon>
        <taxon>Chromadorea</taxon>
        <taxon>Rhabditida</taxon>
        <taxon>Tylenchina</taxon>
        <taxon>Panagrolaimomorpha</taxon>
        <taxon>Strongyloidoidea</taxon>
        <taxon>Strongyloididae</taxon>
        <taxon>Strongyloides</taxon>
    </lineage>
</organism>
<sequence>MKKEGKTSSRNADVETAIKTTKYRQLDASSFDTWNLKTPDIANLSGSKTFLNDQKFNVSNPSSRLATQRKFYEEVLSEAYDEELSLAEYIRSLHNNSYTLEALLLLGLLDKGTKSLYSARIMSYKSFIVKHQLFGVSDVGDCRKAVCTAGNLDLLPRFVRYSSVRSLNQLTEIYKVRNVDKFTGVTLCLDTFELVFPSTIFPKWKQLWVIYRNGSIREPLPPALEVLELSGFEHAMNVNLKDMVQGFSNLSIFISDNCRVTDNCSITSTVYNTLPSKHKLKVLICLDMKCM</sequence>
<dbReference type="Proteomes" id="UP000046392">
    <property type="component" value="Unplaced"/>
</dbReference>